<dbReference type="STRING" id="1123037.GCA_000425305_02469"/>
<organism evidence="1 2">
    <name type="scientific">Psychroserpens burtonensis</name>
    <dbReference type="NCBI Taxonomy" id="49278"/>
    <lineage>
        <taxon>Bacteria</taxon>
        <taxon>Pseudomonadati</taxon>
        <taxon>Bacteroidota</taxon>
        <taxon>Flavobacteriia</taxon>
        <taxon>Flavobacteriales</taxon>
        <taxon>Flavobacteriaceae</taxon>
        <taxon>Psychroserpens</taxon>
    </lineage>
</organism>
<dbReference type="EMBL" id="VOSB01000018">
    <property type="protein sequence ID" value="TXE16410.1"/>
    <property type="molecule type" value="Genomic_DNA"/>
</dbReference>
<reference evidence="1 2" key="1">
    <citation type="submission" date="2019-08" db="EMBL/GenBank/DDBJ databases">
        <title>Genome of Psychroserpens burtonensis ACAM 167.</title>
        <authorList>
            <person name="Bowman J.P."/>
        </authorList>
    </citation>
    <scope>NUCLEOTIDE SEQUENCE [LARGE SCALE GENOMIC DNA]</scope>
    <source>
        <strain evidence="1 2">ACAM 167</strain>
    </source>
</reference>
<protein>
    <submittedName>
        <fullName evidence="1">Uncharacterized protein</fullName>
    </submittedName>
</protein>
<evidence type="ECO:0000313" key="1">
    <source>
        <dbReference type="EMBL" id="TXE16410.1"/>
    </source>
</evidence>
<name>A0A5C7B5J9_9FLAO</name>
<dbReference type="OrthoDB" id="975384at2"/>
<gene>
    <name evidence="1" type="ORF">ES692_12835</name>
</gene>
<comment type="caution">
    <text evidence="1">The sequence shown here is derived from an EMBL/GenBank/DDBJ whole genome shotgun (WGS) entry which is preliminary data.</text>
</comment>
<evidence type="ECO:0000313" key="2">
    <source>
        <dbReference type="Proteomes" id="UP000321938"/>
    </source>
</evidence>
<dbReference type="AlphaFoldDB" id="A0A5C7B5J9"/>
<accession>A0A5C7B5J9</accession>
<proteinExistence type="predicted"/>
<dbReference type="Proteomes" id="UP000321938">
    <property type="component" value="Unassembled WGS sequence"/>
</dbReference>
<dbReference type="RefSeq" id="WP_147231873.1">
    <property type="nucleotide sequence ID" value="NZ_VOSB01000018.1"/>
</dbReference>
<sequence length="325" mass="35384">MIKVFRRIWQELFSQHNYGFNGKIIIVLTLLIASSMFSQPPPTCEANGNSGFGGAVGEGHFLFTGEFSNPIIFAMTTSGNEINDIFVLYIDTGAPGRNEIDLTVDDDTNDQTIAISNSNAFGNGSIVNFPAGFEASYAVALDMNSGGLWSIPSTGAVGEGELEFVTSVNSTLESNTQSFYEFSFNWEDLGLTSPNEFNFVGLYVSNTAYSSDEGYGEGIAIGTEGSDAITFTGYLTLPGCDAVLSTLAKSFSMITSYYVNGQLFIKGINELAIISVYDLQGRELFRNQYEIQDALPIPLELNNNKLQFIIIESSNKRKVLKVISN</sequence>
<keyword evidence="2" id="KW-1185">Reference proteome</keyword>